<evidence type="ECO:0000256" key="5">
    <source>
        <dbReference type="SAM" id="SignalP"/>
    </source>
</evidence>
<dbReference type="AlphaFoldDB" id="A0A6J4UIF1"/>
<evidence type="ECO:0000256" key="1">
    <source>
        <dbReference type="ARBA" id="ARBA00022801"/>
    </source>
</evidence>
<accession>A0A6J4UIF1</accession>
<evidence type="ECO:0000313" key="7">
    <source>
        <dbReference type="EMBL" id="CAA9549670.1"/>
    </source>
</evidence>
<reference evidence="7" key="1">
    <citation type="submission" date="2020-02" db="EMBL/GenBank/DDBJ databases">
        <authorList>
            <person name="Meier V. D."/>
        </authorList>
    </citation>
    <scope>NUCLEOTIDE SEQUENCE</scope>
    <source>
        <strain evidence="7">AVDCRST_MAG88</strain>
    </source>
</reference>
<evidence type="ECO:0000259" key="6">
    <source>
        <dbReference type="PROSITE" id="PS51910"/>
    </source>
</evidence>
<gene>
    <name evidence="7" type="ORF">AVDCRST_MAG88-675</name>
</gene>
<dbReference type="PANTHER" id="PTHR46066:SF2">
    <property type="entry name" value="CHITINASE DOMAIN-CONTAINING PROTEIN 1"/>
    <property type="match status" value="1"/>
</dbReference>
<dbReference type="Pfam" id="PF00704">
    <property type="entry name" value="Glyco_hydro_18"/>
    <property type="match status" value="1"/>
</dbReference>
<dbReference type="SMART" id="SM00636">
    <property type="entry name" value="Glyco_18"/>
    <property type="match status" value="1"/>
</dbReference>
<dbReference type="InterPro" id="IPR017853">
    <property type="entry name" value="GH"/>
</dbReference>
<comment type="similarity">
    <text evidence="4">Belongs to the glycosyl hydrolase 18 family.</text>
</comment>
<dbReference type="InterPro" id="IPR001579">
    <property type="entry name" value="Glyco_hydro_18_chit_AS"/>
</dbReference>
<feature type="domain" description="GH18" evidence="6">
    <location>
        <begin position="43"/>
        <end position="356"/>
    </location>
</feature>
<evidence type="ECO:0000256" key="2">
    <source>
        <dbReference type="ARBA" id="ARBA00023295"/>
    </source>
</evidence>
<dbReference type="InterPro" id="IPR029070">
    <property type="entry name" value="Chitinase_insertion_sf"/>
</dbReference>
<dbReference type="SUPFAM" id="SSF51445">
    <property type="entry name" value="(Trans)glycosidases"/>
    <property type="match status" value="1"/>
</dbReference>
<dbReference type="GO" id="GO:0005975">
    <property type="term" value="P:carbohydrate metabolic process"/>
    <property type="evidence" value="ECO:0007669"/>
    <property type="project" value="InterPro"/>
</dbReference>
<dbReference type="GO" id="GO:0004553">
    <property type="term" value="F:hydrolase activity, hydrolyzing O-glycosyl compounds"/>
    <property type="evidence" value="ECO:0007669"/>
    <property type="project" value="InterPro"/>
</dbReference>
<dbReference type="PROSITE" id="PS01095">
    <property type="entry name" value="GH18_1"/>
    <property type="match status" value="1"/>
</dbReference>
<keyword evidence="1 3" id="KW-0378">Hydrolase</keyword>
<dbReference type="InterPro" id="IPR001223">
    <property type="entry name" value="Glyco_hydro18_cat"/>
</dbReference>
<keyword evidence="5" id="KW-0732">Signal</keyword>
<evidence type="ECO:0000256" key="4">
    <source>
        <dbReference type="RuleBase" id="RU004453"/>
    </source>
</evidence>
<dbReference type="EMBL" id="CADCWM010000237">
    <property type="protein sequence ID" value="CAA9549670.1"/>
    <property type="molecule type" value="Genomic_DNA"/>
</dbReference>
<dbReference type="PANTHER" id="PTHR46066">
    <property type="entry name" value="CHITINASE DOMAIN-CONTAINING PROTEIN 1 FAMILY MEMBER"/>
    <property type="match status" value="1"/>
</dbReference>
<dbReference type="PROSITE" id="PS51910">
    <property type="entry name" value="GH18_2"/>
    <property type="match status" value="1"/>
</dbReference>
<feature type="chain" id="PRO_5026954193" evidence="5">
    <location>
        <begin position="28"/>
        <end position="545"/>
    </location>
</feature>
<name>A0A6J4UIF1_9BACT</name>
<dbReference type="InterPro" id="IPR011583">
    <property type="entry name" value="Chitinase_II/V-like_cat"/>
</dbReference>
<feature type="signal peptide" evidence="5">
    <location>
        <begin position="1"/>
        <end position="27"/>
    </location>
</feature>
<sequence>MRRTGARAFRSLLACLVALVLAPLAQGTVSNGTEGRAAAAGGTIRWGYYVTYAPDSLASLKANVDNLTHVSPYYYTLGAGGAIDARNEQPETTRFLRSRGVAVVPMIKNSATYDAFHEAIDTPQEQDRIVGDLVALVAAKGYDGINIDFEGVNADDRPLLTDFMRRLHARLGPANKLTTMAVVAKERDATTGWGGAYDYAALAPHVDLAIVMAYDFNWVNDTTPGPIAPVPWQRRVARFAAGNFGAGKVVLGVPFYGFDWNMAKGPPAKSVRMADGPALAARPGATSGYNATDEANWVKYTDEAGEAHEAWYEDERSLAAKLAIVTDLGLAGFGAWRIGQESEAAWAAVRRLNTPATRVAPVADTATRVYFPETGHIVSGATLRYWRQYGGLAQFGLPRTEEFRERSPYDGKEYTVQYFERARFELHPEHAGTPYEVLLGLLGRDFHRPDPPVPPKPGATFFDATGHNLGGAFRDYWLSHGGLFVSGLPISEEFVEVSPDDGKPYVVQYFERARYEYHPEYAGTEHAVLLGLLGNRLVRAKGWIP</sequence>
<dbReference type="Gene3D" id="3.10.50.10">
    <property type="match status" value="1"/>
</dbReference>
<protein>
    <submittedName>
        <fullName evidence="7">GH18</fullName>
    </submittedName>
</protein>
<dbReference type="GO" id="GO:0008061">
    <property type="term" value="F:chitin binding"/>
    <property type="evidence" value="ECO:0007669"/>
    <property type="project" value="InterPro"/>
</dbReference>
<dbReference type="Gene3D" id="3.20.20.80">
    <property type="entry name" value="Glycosidases"/>
    <property type="match status" value="1"/>
</dbReference>
<proteinExistence type="inferred from homology"/>
<keyword evidence="2 3" id="KW-0326">Glycosidase</keyword>
<evidence type="ECO:0000256" key="3">
    <source>
        <dbReference type="RuleBase" id="RU000489"/>
    </source>
</evidence>
<organism evidence="7">
    <name type="scientific">uncultured Thermomicrobiales bacterium</name>
    <dbReference type="NCBI Taxonomy" id="1645740"/>
    <lineage>
        <taxon>Bacteria</taxon>
        <taxon>Pseudomonadati</taxon>
        <taxon>Thermomicrobiota</taxon>
        <taxon>Thermomicrobia</taxon>
        <taxon>Thermomicrobiales</taxon>
        <taxon>environmental samples</taxon>
    </lineage>
</organism>